<dbReference type="InterPro" id="IPR005150">
    <property type="entry name" value="Cellulose_synth"/>
</dbReference>
<comment type="subcellular location">
    <subcellularLocation>
        <location evidence="1">Endomembrane system</location>
        <topology evidence="1">Multi-pass membrane protein</topology>
    </subcellularLocation>
</comment>
<feature type="transmembrane region" description="Helical" evidence="11">
    <location>
        <begin position="676"/>
        <end position="694"/>
    </location>
</feature>
<evidence type="ECO:0000256" key="10">
    <source>
        <dbReference type="PIRSR" id="PIRSR605150-3"/>
    </source>
</evidence>
<feature type="transmembrane region" description="Helical" evidence="11">
    <location>
        <begin position="1219"/>
        <end position="1236"/>
    </location>
</feature>
<feature type="transmembrane region" description="Helical" evidence="11">
    <location>
        <begin position="1306"/>
        <end position="1323"/>
    </location>
</feature>
<evidence type="ECO:0000256" key="3">
    <source>
        <dbReference type="ARBA" id="ARBA00022679"/>
    </source>
</evidence>
<feature type="binding site" evidence="9">
    <location>
        <position position="109"/>
    </location>
    <ligand>
        <name>UDP-alpha-D-glucose</name>
        <dbReference type="ChEBI" id="CHEBI:58885"/>
    </ligand>
</feature>
<evidence type="ECO:0000256" key="1">
    <source>
        <dbReference type="ARBA" id="ARBA00004127"/>
    </source>
</evidence>
<feature type="transmembrane region" description="Helical" evidence="11">
    <location>
        <begin position="1274"/>
        <end position="1294"/>
    </location>
</feature>
<accession>A0AAP0H155</accession>
<dbReference type="GO" id="GO:0012505">
    <property type="term" value="C:endomembrane system"/>
    <property type="evidence" value="ECO:0007669"/>
    <property type="project" value="UniProtKB-SubCell"/>
</dbReference>
<feature type="binding site" evidence="10">
    <location>
        <position position="302"/>
    </location>
    <ligand>
        <name>Mn(2+)</name>
        <dbReference type="ChEBI" id="CHEBI:29035"/>
    </ligand>
</feature>
<feature type="active site" evidence="8">
    <location>
        <position position="444"/>
    </location>
</feature>
<evidence type="ECO:0000256" key="6">
    <source>
        <dbReference type="ARBA" id="ARBA00023136"/>
    </source>
</evidence>
<dbReference type="GO" id="GO:0030244">
    <property type="term" value="P:cellulose biosynthetic process"/>
    <property type="evidence" value="ECO:0007669"/>
    <property type="project" value="InterPro"/>
</dbReference>
<organism evidence="12 13">
    <name type="scientific">Deinandra increscens subsp. villosa</name>
    <dbReference type="NCBI Taxonomy" id="3103831"/>
    <lineage>
        <taxon>Eukaryota</taxon>
        <taxon>Viridiplantae</taxon>
        <taxon>Streptophyta</taxon>
        <taxon>Embryophyta</taxon>
        <taxon>Tracheophyta</taxon>
        <taxon>Spermatophyta</taxon>
        <taxon>Magnoliopsida</taxon>
        <taxon>eudicotyledons</taxon>
        <taxon>Gunneridae</taxon>
        <taxon>Pentapetalae</taxon>
        <taxon>asterids</taxon>
        <taxon>campanulids</taxon>
        <taxon>Asterales</taxon>
        <taxon>Asteraceae</taxon>
        <taxon>Asteroideae</taxon>
        <taxon>Heliantheae alliance</taxon>
        <taxon>Madieae</taxon>
        <taxon>Madiinae</taxon>
        <taxon>Deinandra</taxon>
    </lineage>
</organism>
<feature type="transmembrane region" description="Helical" evidence="11">
    <location>
        <begin position="822"/>
        <end position="845"/>
    </location>
</feature>
<dbReference type="Gene3D" id="3.90.550.10">
    <property type="entry name" value="Spore Coat Polysaccharide Biosynthesis Protein SpsA, Chain A"/>
    <property type="match status" value="3"/>
</dbReference>
<feature type="active site" evidence="8">
    <location>
        <position position="138"/>
    </location>
</feature>
<name>A0AAP0H155_9ASTR</name>
<keyword evidence="3" id="KW-0808">Transferase</keyword>
<feature type="transmembrane region" description="Helical" evidence="11">
    <location>
        <begin position="21"/>
        <end position="39"/>
    </location>
</feature>
<evidence type="ECO:0000256" key="2">
    <source>
        <dbReference type="ARBA" id="ARBA00022676"/>
    </source>
</evidence>
<dbReference type="Pfam" id="PF03552">
    <property type="entry name" value="Cellulose_synt"/>
    <property type="match status" value="6"/>
</dbReference>
<evidence type="ECO:0000256" key="11">
    <source>
        <dbReference type="SAM" id="Phobius"/>
    </source>
</evidence>
<keyword evidence="6 11" id="KW-0472">Membrane</keyword>
<evidence type="ECO:0000256" key="7">
    <source>
        <dbReference type="ARBA" id="ARBA00023316"/>
    </source>
</evidence>
<dbReference type="Proteomes" id="UP001408789">
    <property type="component" value="Unassembled WGS sequence"/>
</dbReference>
<feature type="transmembrane region" description="Helical" evidence="11">
    <location>
        <begin position="555"/>
        <end position="577"/>
    </location>
</feature>
<evidence type="ECO:0000256" key="4">
    <source>
        <dbReference type="ARBA" id="ARBA00022692"/>
    </source>
</evidence>
<proteinExistence type="predicted"/>
<feature type="binding site" evidence="9">
    <location>
        <position position="138"/>
    </location>
    <ligand>
        <name>UDP-alpha-D-glucose</name>
        <dbReference type="ChEBI" id="CHEBI:58885"/>
    </ligand>
</feature>
<keyword evidence="13" id="KW-1185">Reference proteome</keyword>
<dbReference type="InterPro" id="IPR029044">
    <property type="entry name" value="Nucleotide-diphossugar_trans"/>
</dbReference>
<evidence type="ECO:0008006" key="14">
    <source>
        <dbReference type="Google" id="ProtNLM"/>
    </source>
</evidence>
<comment type="caution">
    <text evidence="12">The sequence shown here is derived from an EMBL/GenBank/DDBJ whole genome shotgun (WGS) entry which is preliminary data.</text>
</comment>
<dbReference type="FunFam" id="3.90.550.10:FF:000135">
    <property type="entry name" value="Cellulose synthase-like protein G3"/>
    <property type="match status" value="1"/>
</dbReference>
<reference evidence="12 13" key="1">
    <citation type="submission" date="2024-04" db="EMBL/GenBank/DDBJ databases">
        <title>The reference genome of an endangered Asteraceae, Deinandra increscens subsp. villosa, native to the Central Coast of California.</title>
        <authorList>
            <person name="Guilliams M."/>
            <person name="Hasenstab-Lehman K."/>
            <person name="Meyer R."/>
            <person name="Mcevoy S."/>
        </authorList>
    </citation>
    <scope>NUCLEOTIDE SEQUENCE [LARGE SCALE GENOMIC DNA]</scope>
    <source>
        <tissue evidence="12">Leaf</tissue>
    </source>
</reference>
<dbReference type="GO" id="GO:0016020">
    <property type="term" value="C:membrane"/>
    <property type="evidence" value="ECO:0007669"/>
    <property type="project" value="InterPro"/>
</dbReference>
<dbReference type="SUPFAM" id="SSF53448">
    <property type="entry name" value="Nucleotide-diphospho-sugar transferases"/>
    <property type="match status" value="2"/>
</dbReference>
<gene>
    <name evidence="12" type="ORF">SSX86_012043</name>
</gene>
<keyword evidence="4 11" id="KW-0812">Transmembrane</keyword>
<feature type="transmembrane region" description="Helical" evidence="11">
    <location>
        <begin position="507"/>
        <end position="535"/>
    </location>
</feature>
<feature type="transmembrane region" description="Helical" evidence="11">
    <location>
        <begin position="706"/>
        <end position="732"/>
    </location>
</feature>
<feature type="transmembrane region" description="Helical" evidence="11">
    <location>
        <begin position="1335"/>
        <end position="1361"/>
    </location>
</feature>
<keyword evidence="7" id="KW-0961">Cell wall biogenesis/degradation</keyword>
<evidence type="ECO:0000313" key="12">
    <source>
        <dbReference type="EMBL" id="KAK9067932.1"/>
    </source>
</evidence>
<sequence length="1489" mass="169221">MGTLLHTSKVMSCAAFNRAFAVIYSCAILALIYHHLLVLHRSATLISVITTASLLVSDLILAFMWATATSFRLRPVLRKTYPENLEKVLDEKDFPAVDIFICTADPFKEPPMNVANTALSLMAYDYPPEKISVYVSDDGGSELTLFAFMEAAKFAEIWLPFCRDNNIMDRCPEAYFSSNRHGKIELEYEKIKEMYESMKIRVENVVERGEICLDYISDELQRQIFNKYRTSGFSRVNHPAIIQVLKDSDKDRDRKGQSMPNLVYVSREKNKHYPHHFKAGALNSLLRVSGVMTNAPIVLTQDCDMYSNDPKTLKRVLCYISDPLAQPELGYVQFPQRYHGINKDDIYGGEFLRLFVANPVGMDGLQGPSYVGSGCFFRRRVFFGGSTSMLHPEIQELRPDYVVEKPITTQRVVELAHHVAGCNYENNTMWGFQLGFRYGSLVEDYFTGYRLQCEGWESIFCHPSRPAFLGDVPISLIDAVSQTKRWAIGLLEVAFSKYTPMGFGTQYMGFIMSLCYAHYAFWPILSIPIIIYSFLPQIALLHGFYIFPKGSNPWFLLYAFLFLGAYGQDCYDFILFGSTYRRWWNDQRIWLIKGLSPYLFGVVEYIIKHLGIHTQGFNVTNKMQDDEQSKRYDQGLIEFGVHSPMFVPFTTASIINLIALVIGMTRLLNEWSLEKLFVQLFIAGFGVLNSWPVYEAMMLRSDKGRISVKTIVISICLAFTLCGGASFVATVIRRNFHRTLEVHFGSNSHSQQAITSETASSVGTGSEIPATALMVPATPAAKAPKRHAQQKAGTKKMSYYSTTLCHILALIYRHLLVLHHSATLISVITTASLLISDLFLAFMWATTTSFRLRPILRQAYPENLEKVLDEKDFPAIDIFICTVDRYKEPPMNVANTALSLMAYDYPPEKISVYVSDDGGSELTLFAFMEAAKFAEIWLPFCRDNNIMDRCPEAYFSSNHHGKIELEYDNIKHRVSGVMTNAPIVLTQDCDMYSNDPKTLKRAMCYISDPLARPRIGYVHFPQRYHGLNKDDIYGGEFLRLFVANPVGMDGLQGPSYSGSGCFFLRRVFFGGSTSMVHLEIEELRPNYVVEKPITTKPILELAHHVAGCNYENDTVWGFQLGFRYGSLVEDYYTGYRLQCEGWESIFCHPSRPAFLGDVPISLIDAISQTKRWTIGLLEASDPWFLLYVFLFIGAYGQDCYDFILFGSTYRRWWNDQRIWLIRGLSPYLFGVVEYIIEHLGIPTQGFNVTSKVQDDEQSKRYDHGLMEFGVHSPMFVPFTTASIVNVITLIIGMTRLLNEWRLEKSFVQLFIAGFGVLNSWPVYEAMMLRSDKGRMSVKTIIISICLACALCGGASFIGNVVEARVDTRLKRVDSQVFLYKCYKMDGYVVDPPMPYGKVVNQATTIIIGDGTTFEGISDIPIPKQYFSFAPHKSLKCNKNALLSDYLCHIESNSTVIKRKDNNLLRMMVIDLSKQMAEETQIQQFTAASQ</sequence>
<evidence type="ECO:0000313" key="13">
    <source>
        <dbReference type="Proteomes" id="UP001408789"/>
    </source>
</evidence>
<feature type="binding site" evidence="9">
    <location>
        <position position="108"/>
    </location>
    <ligand>
        <name>UDP-alpha-D-glucose</name>
        <dbReference type="ChEBI" id="CHEBI:58885"/>
    </ligand>
</feature>
<feature type="transmembrane region" description="Helical" evidence="11">
    <location>
        <begin position="45"/>
        <end position="68"/>
    </location>
</feature>
<protein>
    <recommendedName>
        <fullName evidence="14">Cellulose synthase</fullName>
    </recommendedName>
</protein>
<dbReference type="EMBL" id="JBCNJP010000014">
    <property type="protein sequence ID" value="KAK9067932.1"/>
    <property type="molecule type" value="Genomic_DNA"/>
</dbReference>
<keyword evidence="2" id="KW-0328">Glycosyltransferase</keyword>
<evidence type="ECO:0000256" key="9">
    <source>
        <dbReference type="PIRSR" id="PIRSR605150-2"/>
    </source>
</evidence>
<evidence type="ECO:0000256" key="5">
    <source>
        <dbReference type="ARBA" id="ARBA00022989"/>
    </source>
</evidence>
<dbReference type="PANTHER" id="PTHR13301">
    <property type="entry name" value="X-BOX TRANSCRIPTION FACTOR-RELATED"/>
    <property type="match status" value="1"/>
</dbReference>
<evidence type="ECO:0000256" key="8">
    <source>
        <dbReference type="PIRSR" id="PIRSR605150-1"/>
    </source>
</evidence>
<keyword evidence="5 11" id="KW-1133">Transmembrane helix</keyword>
<dbReference type="GO" id="GO:0071555">
    <property type="term" value="P:cell wall organization"/>
    <property type="evidence" value="ECO:0007669"/>
    <property type="project" value="UniProtKB-KW"/>
</dbReference>
<feature type="binding site" evidence="10">
    <location>
        <position position="278"/>
    </location>
    <ligand>
        <name>Mn(2+)</name>
        <dbReference type="ChEBI" id="CHEBI:29035"/>
    </ligand>
</feature>
<feature type="transmembrane region" description="Helical" evidence="11">
    <location>
        <begin position="645"/>
        <end position="664"/>
    </location>
</feature>
<dbReference type="GO" id="GO:0016760">
    <property type="term" value="F:cellulose synthase (UDP-forming) activity"/>
    <property type="evidence" value="ECO:0007669"/>
    <property type="project" value="InterPro"/>
</dbReference>